<evidence type="ECO:0000313" key="3">
    <source>
        <dbReference type="Proteomes" id="UP000635245"/>
    </source>
</evidence>
<feature type="compositionally biased region" description="Basic residues" evidence="1">
    <location>
        <begin position="1"/>
        <end position="11"/>
    </location>
</feature>
<keyword evidence="3" id="KW-1185">Reference proteome</keyword>
<evidence type="ECO:0000256" key="1">
    <source>
        <dbReference type="SAM" id="MobiDB-lite"/>
    </source>
</evidence>
<proteinExistence type="predicted"/>
<dbReference type="AlphaFoldDB" id="A0A934QNC2"/>
<protein>
    <submittedName>
        <fullName evidence="2">Uncharacterized protein</fullName>
    </submittedName>
</protein>
<gene>
    <name evidence="2" type="ORF">JHE00_05620</name>
</gene>
<reference evidence="2" key="1">
    <citation type="submission" date="2020-12" db="EMBL/GenBank/DDBJ databases">
        <title>Prauserella sp. ASG 168, a novel actinomycete isolated from cave rock.</title>
        <authorList>
            <person name="Suriyachadkun C."/>
        </authorList>
    </citation>
    <scope>NUCLEOTIDE SEQUENCE</scope>
    <source>
        <strain evidence="2">ASG 168</strain>
    </source>
</reference>
<dbReference type="EMBL" id="JAENJH010000001">
    <property type="protein sequence ID" value="MBK1783801.1"/>
    <property type="molecule type" value="Genomic_DNA"/>
</dbReference>
<dbReference type="RefSeq" id="WP_200315372.1">
    <property type="nucleotide sequence ID" value="NZ_JAENJH010000001.1"/>
</dbReference>
<feature type="compositionally biased region" description="Basic and acidic residues" evidence="1">
    <location>
        <begin position="14"/>
        <end position="37"/>
    </location>
</feature>
<sequence length="77" mass="8137">MPSPKKLKKWRSQAQEHAENAEHAADRAEAALRRIEELTGASAPGSAAGDPADSEERSRVYTSVRGADDTPPAAAVP</sequence>
<feature type="compositionally biased region" description="Low complexity" evidence="1">
    <location>
        <begin position="40"/>
        <end position="51"/>
    </location>
</feature>
<name>A0A934QNC2_9PSEU</name>
<evidence type="ECO:0000313" key="2">
    <source>
        <dbReference type="EMBL" id="MBK1783801.1"/>
    </source>
</evidence>
<organism evidence="2 3">
    <name type="scientific">Prauserella cavernicola</name>
    <dbReference type="NCBI Taxonomy" id="2800127"/>
    <lineage>
        <taxon>Bacteria</taxon>
        <taxon>Bacillati</taxon>
        <taxon>Actinomycetota</taxon>
        <taxon>Actinomycetes</taxon>
        <taxon>Pseudonocardiales</taxon>
        <taxon>Pseudonocardiaceae</taxon>
        <taxon>Prauserella</taxon>
    </lineage>
</organism>
<dbReference type="Proteomes" id="UP000635245">
    <property type="component" value="Unassembled WGS sequence"/>
</dbReference>
<comment type="caution">
    <text evidence="2">The sequence shown here is derived from an EMBL/GenBank/DDBJ whole genome shotgun (WGS) entry which is preliminary data.</text>
</comment>
<accession>A0A934QNC2</accession>
<feature type="region of interest" description="Disordered" evidence="1">
    <location>
        <begin position="1"/>
        <end position="77"/>
    </location>
</feature>